<gene>
    <name evidence="4" type="ORF">N0V93_010092</name>
</gene>
<dbReference type="EMBL" id="JAPEVB010000007">
    <property type="protein sequence ID" value="KAJ4385663.1"/>
    <property type="molecule type" value="Genomic_DNA"/>
</dbReference>
<feature type="compositionally biased region" description="Polar residues" evidence="1">
    <location>
        <begin position="466"/>
        <end position="475"/>
    </location>
</feature>
<dbReference type="InterPro" id="IPR011058">
    <property type="entry name" value="Cyanovirin-N"/>
</dbReference>
<evidence type="ECO:0000313" key="4">
    <source>
        <dbReference type="EMBL" id="KAJ4385663.1"/>
    </source>
</evidence>
<feature type="chain" id="PRO_5040957451" description="Cyanovirin-N domain-containing protein" evidence="2">
    <location>
        <begin position="17"/>
        <end position="732"/>
    </location>
</feature>
<protein>
    <recommendedName>
        <fullName evidence="3">Cyanovirin-N domain-containing protein</fullName>
    </recommendedName>
</protein>
<feature type="domain" description="Cyanovirin-N" evidence="3">
    <location>
        <begin position="24"/>
        <end position="138"/>
    </location>
</feature>
<feature type="compositionally biased region" description="Polar residues" evidence="1">
    <location>
        <begin position="311"/>
        <end position="325"/>
    </location>
</feature>
<evidence type="ECO:0000256" key="1">
    <source>
        <dbReference type="SAM" id="MobiDB-lite"/>
    </source>
</evidence>
<dbReference type="Gene3D" id="2.30.60.10">
    <property type="entry name" value="Cyanovirin-N"/>
    <property type="match status" value="1"/>
</dbReference>
<dbReference type="Proteomes" id="UP001140453">
    <property type="component" value="Unassembled WGS sequence"/>
</dbReference>
<evidence type="ECO:0000313" key="5">
    <source>
        <dbReference type="Proteomes" id="UP001140453"/>
    </source>
</evidence>
<dbReference type="AlphaFoldDB" id="A0A9W8YI92"/>
<organism evidence="4 5">
    <name type="scientific">Gnomoniopsis smithogilvyi</name>
    <dbReference type="NCBI Taxonomy" id="1191159"/>
    <lineage>
        <taxon>Eukaryota</taxon>
        <taxon>Fungi</taxon>
        <taxon>Dikarya</taxon>
        <taxon>Ascomycota</taxon>
        <taxon>Pezizomycotina</taxon>
        <taxon>Sordariomycetes</taxon>
        <taxon>Sordariomycetidae</taxon>
        <taxon>Diaporthales</taxon>
        <taxon>Gnomoniaceae</taxon>
        <taxon>Gnomoniopsis</taxon>
    </lineage>
</organism>
<keyword evidence="2" id="KW-0732">Signal</keyword>
<dbReference type="Pfam" id="PF08881">
    <property type="entry name" value="CVNH"/>
    <property type="match status" value="1"/>
</dbReference>
<dbReference type="InterPro" id="IPR036673">
    <property type="entry name" value="Cyanovirin-N_sf"/>
</dbReference>
<keyword evidence="5" id="KW-1185">Reference proteome</keyword>
<dbReference type="OrthoDB" id="5224601at2759"/>
<accession>A0A9W8YI92</accession>
<feature type="signal peptide" evidence="2">
    <location>
        <begin position="1"/>
        <end position="16"/>
    </location>
</feature>
<sequence length="732" mass="79142">MKGLWLLLPVLTGCISVELEGRNFVKSCYDINLAPDSGILSATCWTEDKGWADTNAQLDLNGCLAWGPSDGPEDFQSLGSELFPSNKGNFTQYCDSCHIIQEGESTTQVGYILCNCAKKDSDIKLEYMYDLKNIVEVKDNGCLACGRVAGTCSKRERPGIPHPLEGEPISSSAESETLDRQLSFVEFRNRTAIKDCDGSVAQILEQFPNASPKAFQDKAIRPCVLDDGPGLCCYWTEADQGHGMLGFHFIEDLRFIYRVEYGKDRAGKYTVLRMVSRYCKYPNLPDKCPGGEPANDTIPTVSDPRFPPKPTNTSTSTVQGTSLPHLSTRPPGAGTLDNRGIRTSTISRNVTGIPDIYFPTPTWTSSPPSSSSSTSVAPALASPELKIDFGSLNIPGLIDIMLEATNIEEVKHAHLHLEVSTNCYTSKEGKINCKKVVVEMQGHTIGNDSITTGALTRQDDARTQEAGHNSTSSSEIKSHDSTDSKVETRSIYRTSTAGATEPTRHVEATPSSYYKTGNETALTMGLVKRLDTPLPYASTSTVPLPLFAGHAQAVLGPRAVTSTDALQGPVVSTVGYKSESTSILESKKPKKSKKTKTKTRKVTKTELQPTTKTVTDTKNTVTVTETQTIPEDTTISLPPLLSLGSLPLTSDDAENIIHTATSTVPKSEDLDESAAAVVGDRAIEPSVIVTYITEEKLLTKDANSLYSTTSKMYCGLMGCPYLTNLPPASDAP</sequence>
<comment type="caution">
    <text evidence="4">The sequence shown here is derived from an EMBL/GenBank/DDBJ whole genome shotgun (WGS) entry which is preliminary data.</text>
</comment>
<dbReference type="SUPFAM" id="SSF51322">
    <property type="entry name" value="Cyanovirin-N"/>
    <property type="match status" value="1"/>
</dbReference>
<name>A0A9W8YI92_9PEZI</name>
<feature type="region of interest" description="Disordered" evidence="1">
    <location>
        <begin position="289"/>
        <end position="345"/>
    </location>
</feature>
<feature type="region of interest" description="Disordered" evidence="1">
    <location>
        <begin position="460"/>
        <end position="512"/>
    </location>
</feature>
<reference evidence="4" key="1">
    <citation type="submission" date="2022-10" db="EMBL/GenBank/DDBJ databases">
        <title>Tapping the CABI collections for fungal endophytes: first genome assemblies for Collariella, Neodidymelliopsis, Ascochyta clinopodiicola, Didymella pomorum, Didymosphaeria variabile, Neocosmospora piperis and Neocucurbitaria cava.</title>
        <authorList>
            <person name="Hill R."/>
        </authorList>
    </citation>
    <scope>NUCLEOTIDE SEQUENCE</scope>
    <source>
        <strain evidence="4">IMI 355082</strain>
    </source>
</reference>
<evidence type="ECO:0000256" key="2">
    <source>
        <dbReference type="SAM" id="SignalP"/>
    </source>
</evidence>
<evidence type="ECO:0000259" key="3">
    <source>
        <dbReference type="Pfam" id="PF08881"/>
    </source>
</evidence>
<proteinExistence type="predicted"/>
<feature type="compositionally biased region" description="Basic and acidic residues" evidence="1">
    <location>
        <begin position="476"/>
        <end position="490"/>
    </location>
</feature>